<evidence type="ECO:0000256" key="1">
    <source>
        <dbReference type="SAM" id="MobiDB-lite"/>
    </source>
</evidence>
<protein>
    <submittedName>
        <fullName evidence="2">Uncharacterized protein</fullName>
    </submittedName>
</protein>
<reference evidence="2 3" key="1">
    <citation type="submission" date="2024-09" db="EMBL/GenBank/DDBJ databases">
        <title>A chromosome-level genome assembly of Gray's grenadier anchovy, Coilia grayii.</title>
        <authorList>
            <person name="Fu Z."/>
        </authorList>
    </citation>
    <scope>NUCLEOTIDE SEQUENCE [LARGE SCALE GENOMIC DNA]</scope>
    <source>
        <strain evidence="2">G4</strain>
        <tissue evidence="2">Muscle</tissue>
    </source>
</reference>
<feature type="compositionally biased region" description="Basic and acidic residues" evidence="1">
    <location>
        <begin position="302"/>
        <end position="312"/>
    </location>
</feature>
<dbReference type="AlphaFoldDB" id="A0ABD1J5B6"/>
<gene>
    <name evidence="2" type="ORF">ACEWY4_022150</name>
</gene>
<comment type="caution">
    <text evidence="2">The sequence shown here is derived from an EMBL/GenBank/DDBJ whole genome shotgun (WGS) entry which is preliminary data.</text>
</comment>
<evidence type="ECO:0000313" key="2">
    <source>
        <dbReference type="EMBL" id="KAL2082332.1"/>
    </source>
</evidence>
<dbReference type="EMBL" id="JBHFQA010000019">
    <property type="protein sequence ID" value="KAL2082332.1"/>
    <property type="molecule type" value="Genomic_DNA"/>
</dbReference>
<feature type="region of interest" description="Disordered" evidence="1">
    <location>
        <begin position="302"/>
        <end position="325"/>
    </location>
</feature>
<dbReference type="PANTHER" id="PTHR34488">
    <property type="entry name" value="SI:CH211-245H14.1-RELATED"/>
    <property type="match status" value="1"/>
</dbReference>
<accession>A0ABD1J5B6</accession>
<dbReference type="Proteomes" id="UP001591681">
    <property type="component" value="Unassembled WGS sequence"/>
</dbReference>
<organism evidence="2 3">
    <name type="scientific">Coilia grayii</name>
    <name type="common">Gray's grenadier anchovy</name>
    <dbReference type="NCBI Taxonomy" id="363190"/>
    <lineage>
        <taxon>Eukaryota</taxon>
        <taxon>Metazoa</taxon>
        <taxon>Chordata</taxon>
        <taxon>Craniata</taxon>
        <taxon>Vertebrata</taxon>
        <taxon>Euteleostomi</taxon>
        <taxon>Actinopterygii</taxon>
        <taxon>Neopterygii</taxon>
        <taxon>Teleostei</taxon>
        <taxon>Clupei</taxon>
        <taxon>Clupeiformes</taxon>
        <taxon>Clupeoidei</taxon>
        <taxon>Engraulidae</taxon>
        <taxon>Coilinae</taxon>
        <taxon>Coilia</taxon>
    </lineage>
</organism>
<name>A0ABD1J5B6_9TELE</name>
<keyword evidence="3" id="KW-1185">Reference proteome</keyword>
<dbReference type="PANTHER" id="PTHR34488:SF1">
    <property type="entry name" value="SI:CH211-245H14.1-RELATED"/>
    <property type="match status" value="1"/>
</dbReference>
<sequence length="325" mass="36949">MAEGPASIDEPLTDQWDLCEDAKETDCSTVRFFSKVPGDIQKHIHDLRSYLKVPYFTEVSSSEWCDVILNFCPVDSNATPPIEKVVDEIPDWKPAILVLMHHTADPDYDVNRQPDNSGFANKGTVHIVNFLYHEDEGLLKCPQNDKARTKFLEALESFEKWDKCEDAENAECPSVRFHSIVPGSVKKHISTFNTILDENPDVTSVSTSQWSDVTLAFCPIVSRVGTDIEAALKNIKDSKPSILVAMHHTFDHDYVIPDTRRFGKSKNVLIVDCLFHEDLGLLRCKANEEAHKVIEMQVEEELKKKHLEEEQKKRKTSQTSEQPDP</sequence>
<evidence type="ECO:0000313" key="3">
    <source>
        <dbReference type="Proteomes" id="UP001591681"/>
    </source>
</evidence>
<proteinExistence type="predicted"/>